<evidence type="ECO:0000259" key="6">
    <source>
        <dbReference type="PROSITE" id="PS50923"/>
    </source>
</evidence>
<evidence type="ECO:0000256" key="4">
    <source>
        <dbReference type="SAM" id="Phobius"/>
    </source>
</evidence>
<name>A0A3Q2C9T0_CYPVA</name>
<dbReference type="SUPFAM" id="SSF57535">
    <property type="entry name" value="Complement control module/SCR domain"/>
    <property type="match status" value="1"/>
</dbReference>
<reference evidence="7" key="1">
    <citation type="submission" date="2025-08" db="UniProtKB">
        <authorList>
            <consortium name="Ensembl"/>
        </authorList>
    </citation>
    <scope>IDENTIFICATION</scope>
</reference>
<feature type="transmembrane region" description="Helical" evidence="4">
    <location>
        <begin position="171"/>
        <end position="192"/>
    </location>
</feature>
<feature type="chain" id="PRO_5018790190" evidence="5">
    <location>
        <begin position="19"/>
        <end position="215"/>
    </location>
</feature>
<feature type="domain" description="Sushi" evidence="6">
    <location>
        <begin position="26"/>
        <end position="90"/>
    </location>
</feature>
<comment type="caution">
    <text evidence="2">Lacks conserved residue(s) required for the propagation of feature annotation.</text>
</comment>
<feature type="signal peptide" evidence="5">
    <location>
        <begin position="1"/>
        <end position="18"/>
    </location>
</feature>
<evidence type="ECO:0000313" key="8">
    <source>
        <dbReference type="Proteomes" id="UP000265020"/>
    </source>
</evidence>
<dbReference type="KEGG" id="cvg:107096225"/>
<dbReference type="InterPro" id="IPR035976">
    <property type="entry name" value="Sushi/SCR/CCP_sf"/>
</dbReference>
<dbReference type="Ensembl" id="ENSCVAT00000013327.1">
    <property type="protein sequence ID" value="ENSCVAP00000001487.1"/>
    <property type="gene ID" value="ENSCVAG00000002485.1"/>
</dbReference>
<dbReference type="InterPro" id="IPR042372">
    <property type="entry name" value="IL15RA"/>
</dbReference>
<evidence type="ECO:0000313" key="7">
    <source>
        <dbReference type="Ensembl" id="ENSCVAP00000001487.1"/>
    </source>
</evidence>
<dbReference type="GO" id="GO:0042010">
    <property type="term" value="F:interleukin-15 receptor activity"/>
    <property type="evidence" value="ECO:0007669"/>
    <property type="project" value="InterPro"/>
</dbReference>
<evidence type="ECO:0000256" key="5">
    <source>
        <dbReference type="SAM" id="SignalP"/>
    </source>
</evidence>
<dbReference type="PANTHER" id="PTHR15060:SF0">
    <property type="entry name" value="INTERLEUKIN-15 RECEPTOR SUBUNIT ALPHA"/>
    <property type="match status" value="1"/>
</dbReference>
<reference evidence="7" key="2">
    <citation type="submission" date="2025-09" db="UniProtKB">
        <authorList>
            <consortium name="Ensembl"/>
        </authorList>
    </citation>
    <scope>IDENTIFICATION</scope>
</reference>
<dbReference type="OrthoDB" id="8445759at2759"/>
<organism evidence="7 8">
    <name type="scientific">Cyprinodon variegatus</name>
    <name type="common">Sheepshead minnow</name>
    <dbReference type="NCBI Taxonomy" id="28743"/>
    <lineage>
        <taxon>Eukaryota</taxon>
        <taxon>Metazoa</taxon>
        <taxon>Chordata</taxon>
        <taxon>Craniata</taxon>
        <taxon>Vertebrata</taxon>
        <taxon>Euteleostomi</taxon>
        <taxon>Actinopterygii</taxon>
        <taxon>Neopterygii</taxon>
        <taxon>Teleostei</taxon>
        <taxon>Neoteleostei</taxon>
        <taxon>Acanthomorphata</taxon>
        <taxon>Ovalentaria</taxon>
        <taxon>Atherinomorphae</taxon>
        <taxon>Cyprinodontiformes</taxon>
        <taxon>Cyprinodontidae</taxon>
        <taxon>Cyprinodon</taxon>
    </lineage>
</organism>
<keyword evidence="1" id="KW-1015">Disulfide bond</keyword>
<sequence length="215" mass="23431">MDPDRFFTLCVLIACVLGKTRLSGAGNCFCPKIPEMDLTLHEDGCFGKDSKYRYTCIEGYVRKAGTSNLIKCQEEKGRFNWTVPKLVCIRDPKLPAMDSGSTTQATALLETSTSHQSTRNSTSKANMHQSTSGTGSTTTVQPCTNSSSTHSPMERNNKTISTITAAAQNTIGITVSMVVLLAAVSGVVFSICRRRNRPTSTHQIEIEEMQPMNPV</sequence>
<keyword evidence="8" id="KW-1185">Reference proteome</keyword>
<dbReference type="Proteomes" id="UP000265020">
    <property type="component" value="Unassembled WGS sequence"/>
</dbReference>
<dbReference type="GeneTree" id="ENSGT00970000193629"/>
<keyword evidence="4" id="KW-0472">Membrane</keyword>
<evidence type="ECO:0000256" key="1">
    <source>
        <dbReference type="ARBA" id="ARBA00023157"/>
    </source>
</evidence>
<dbReference type="InterPro" id="IPR000436">
    <property type="entry name" value="Sushi_SCR_CCP_dom"/>
</dbReference>
<dbReference type="GeneID" id="107096225"/>
<dbReference type="RefSeq" id="XP_015248283.1">
    <property type="nucleotide sequence ID" value="XM_015392797.1"/>
</dbReference>
<feature type="compositionally biased region" description="Polar residues" evidence="3">
    <location>
        <begin position="110"/>
        <end position="129"/>
    </location>
</feature>
<keyword evidence="4" id="KW-0812">Transmembrane</keyword>
<evidence type="ECO:0000256" key="3">
    <source>
        <dbReference type="SAM" id="MobiDB-lite"/>
    </source>
</evidence>
<feature type="compositionally biased region" description="Low complexity" evidence="3">
    <location>
        <begin position="130"/>
        <end position="139"/>
    </location>
</feature>
<dbReference type="Gene3D" id="2.20.28.230">
    <property type="match status" value="1"/>
</dbReference>
<keyword evidence="4" id="KW-1133">Transmembrane helix</keyword>
<feature type="compositionally biased region" description="Polar residues" evidence="3">
    <location>
        <begin position="140"/>
        <end position="151"/>
    </location>
</feature>
<dbReference type="OMA" id="PINCAPA"/>
<protein>
    <submittedName>
        <fullName evidence="7">Interleukin 15 receptor subunit alpha</fullName>
    </submittedName>
</protein>
<dbReference type="PANTHER" id="PTHR15060">
    <property type="entry name" value="INTERLEUKIN-15 RECEPTOR SUBUNIT ALPHA"/>
    <property type="match status" value="1"/>
</dbReference>
<dbReference type="CTD" id="3601"/>
<accession>A0A3Q2C9T0</accession>
<keyword evidence="2" id="KW-0768">Sushi</keyword>
<proteinExistence type="predicted"/>
<keyword evidence="5" id="KW-0732">Signal</keyword>
<evidence type="ECO:0000256" key="2">
    <source>
        <dbReference type="PROSITE-ProRule" id="PRU00302"/>
    </source>
</evidence>
<dbReference type="PROSITE" id="PS50923">
    <property type="entry name" value="SUSHI"/>
    <property type="match status" value="1"/>
</dbReference>
<feature type="region of interest" description="Disordered" evidence="3">
    <location>
        <begin position="110"/>
        <end position="155"/>
    </location>
</feature>
<dbReference type="AlphaFoldDB" id="A0A3Q2C9T0"/>